<reference evidence="1 2" key="1">
    <citation type="journal article" date="2007" name="Science">
        <title>The Chlamydomonas genome reveals the evolution of key animal and plant functions.</title>
        <authorList>
            <person name="Merchant S.S."/>
            <person name="Prochnik S.E."/>
            <person name="Vallon O."/>
            <person name="Harris E.H."/>
            <person name="Karpowicz S.J."/>
            <person name="Witman G.B."/>
            <person name="Terry A."/>
            <person name="Salamov A."/>
            <person name="Fritz-Laylin L.K."/>
            <person name="Marechal-Drouard L."/>
            <person name="Marshall W.F."/>
            <person name="Qu L.H."/>
            <person name="Nelson D.R."/>
            <person name="Sanderfoot A.A."/>
            <person name="Spalding M.H."/>
            <person name="Kapitonov V.V."/>
            <person name="Ren Q."/>
            <person name="Ferris P."/>
            <person name="Lindquist E."/>
            <person name="Shapiro H."/>
            <person name="Lucas S.M."/>
            <person name="Grimwood J."/>
            <person name="Schmutz J."/>
            <person name="Cardol P."/>
            <person name="Cerutti H."/>
            <person name="Chanfreau G."/>
            <person name="Chen C.L."/>
            <person name="Cognat V."/>
            <person name="Croft M.T."/>
            <person name="Dent R."/>
            <person name="Dutcher S."/>
            <person name="Fernandez E."/>
            <person name="Fukuzawa H."/>
            <person name="Gonzalez-Ballester D."/>
            <person name="Gonzalez-Halphen D."/>
            <person name="Hallmann A."/>
            <person name="Hanikenne M."/>
            <person name="Hippler M."/>
            <person name="Inwood W."/>
            <person name="Jabbari K."/>
            <person name="Kalanon M."/>
            <person name="Kuras R."/>
            <person name="Lefebvre P.A."/>
            <person name="Lemaire S.D."/>
            <person name="Lobanov A.V."/>
            <person name="Lohr M."/>
            <person name="Manuell A."/>
            <person name="Meier I."/>
            <person name="Mets L."/>
            <person name="Mittag M."/>
            <person name="Mittelmeier T."/>
            <person name="Moroney J.V."/>
            <person name="Moseley J."/>
            <person name="Napoli C."/>
            <person name="Nedelcu A.M."/>
            <person name="Niyogi K."/>
            <person name="Novoselov S.V."/>
            <person name="Paulsen I.T."/>
            <person name="Pazour G."/>
            <person name="Purton S."/>
            <person name="Ral J.P."/>
            <person name="Riano-Pachon D.M."/>
            <person name="Riekhof W."/>
            <person name="Rymarquis L."/>
            <person name="Schroda M."/>
            <person name="Stern D."/>
            <person name="Umen J."/>
            <person name="Willows R."/>
            <person name="Wilson N."/>
            <person name="Zimmer S.L."/>
            <person name="Allmer J."/>
            <person name="Balk J."/>
            <person name="Bisova K."/>
            <person name="Chen C.J."/>
            <person name="Elias M."/>
            <person name="Gendler K."/>
            <person name="Hauser C."/>
            <person name="Lamb M.R."/>
            <person name="Ledford H."/>
            <person name="Long J.C."/>
            <person name="Minagawa J."/>
            <person name="Page M.D."/>
            <person name="Pan J."/>
            <person name="Pootakham W."/>
            <person name="Roje S."/>
            <person name="Rose A."/>
            <person name="Stahlberg E."/>
            <person name="Terauchi A.M."/>
            <person name="Yang P."/>
            <person name="Ball S."/>
            <person name="Bowler C."/>
            <person name="Dieckmann C.L."/>
            <person name="Gladyshev V.N."/>
            <person name="Green P."/>
            <person name="Jorgensen R."/>
            <person name="Mayfield S."/>
            <person name="Mueller-Roeber B."/>
            <person name="Rajamani S."/>
            <person name="Sayre R.T."/>
            <person name="Brokstein P."/>
            <person name="Dubchak I."/>
            <person name="Goodstein D."/>
            <person name="Hornick L."/>
            <person name="Huang Y.W."/>
            <person name="Jhaveri J."/>
            <person name="Luo Y."/>
            <person name="Martinez D."/>
            <person name="Ngau W.C."/>
            <person name="Otillar B."/>
            <person name="Poliakov A."/>
            <person name="Porter A."/>
            <person name="Szajkowski L."/>
            <person name="Werner G."/>
            <person name="Zhou K."/>
            <person name="Grigoriev I.V."/>
            <person name="Rokhsar D.S."/>
            <person name="Grossman A.R."/>
        </authorList>
    </citation>
    <scope>NUCLEOTIDE SEQUENCE [LARGE SCALE GENOMIC DNA]</scope>
    <source>
        <strain evidence="2">CC-503</strain>
    </source>
</reference>
<dbReference type="ExpressionAtlas" id="A0A2K3CPS6">
    <property type="expression patterns" value="baseline"/>
</dbReference>
<dbReference type="Proteomes" id="UP000006906">
    <property type="component" value="Chromosome 17"/>
</dbReference>
<evidence type="ECO:0000313" key="1">
    <source>
        <dbReference type="EMBL" id="PNW70280.1"/>
    </source>
</evidence>
<dbReference type="AlphaFoldDB" id="A0A2K3CPS6"/>
<sequence>MADAQSGRVHIFSLQGRPLHTGVALPLSICTRGGCEGTSYKPAAAARLCTVSQHRGGFATWCATTASGSWTGIRKGVLWRFDFVGGGKDDS</sequence>
<dbReference type="Gramene" id="PNW70280">
    <property type="protein sequence ID" value="PNW70280"/>
    <property type="gene ID" value="CHLRE_17g713260v5"/>
</dbReference>
<gene>
    <name evidence="1" type="ORF">CHLRE_17g713260v5</name>
</gene>
<name>A0A2K3CPS6_CHLRE</name>
<protein>
    <submittedName>
        <fullName evidence="1">Uncharacterized protein</fullName>
    </submittedName>
</protein>
<dbReference type="RefSeq" id="XP_001700463.2">
    <property type="nucleotide sequence ID" value="XM_001700411.2"/>
</dbReference>
<proteinExistence type="predicted"/>
<accession>A0A2K3CPS6</accession>
<dbReference type="KEGG" id="cre:CHLRE_17g713260v5"/>
<dbReference type="InParanoid" id="A0A2K3CPS6"/>
<evidence type="ECO:0000313" key="2">
    <source>
        <dbReference type="Proteomes" id="UP000006906"/>
    </source>
</evidence>
<organism evidence="1 2">
    <name type="scientific">Chlamydomonas reinhardtii</name>
    <name type="common">Chlamydomonas smithii</name>
    <dbReference type="NCBI Taxonomy" id="3055"/>
    <lineage>
        <taxon>Eukaryota</taxon>
        <taxon>Viridiplantae</taxon>
        <taxon>Chlorophyta</taxon>
        <taxon>core chlorophytes</taxon>
        <taxon>Chlorophyceae</taxon>
        <taxon>CS clade</taxon>
        <taxon>Chlamydomonadales</taxon>
        <taxon>Chlamydomonadaceae</taxon>
        <taxon>Chlamydomonas</taxon>
    </lineage>
</organism>
<keyword evidence="2" id="KW-1185">Reference proteome</keyword>
<dbReference type="GeneID" id="5726013"/>
<dbReference type="PaxDb" id="3055-EDO98152"/>
<dbReference type="EMBL" id="CM008978">
    <property type="protein sequence ID" value="PNW70280.1"/>
    <property type="molecule type" value="Genomic_DNA"/>
</dbReference>